<accession>A0A291GT01</accession>
<dbReference type="EMBL" id="CP023563">
    <property type="protein sequence ID" value="ATG53320.1"/>
    <property type="molecule type" value="Genomic_DNA"/>
</dbReference>
<dbReference type="GO" id="GO:0055085">
    <property type="term" value="P:transmembrane transport"/>
    <property type="evidence" value="ECO:0007669"/>
    <property type="project" value="InterPro"/>
</dbReference>
<evidence type="ECO:0000256" key="4">
    <source>
        <dbReference type="ARBA" id="ARBA00022692"/>
    </source>
</evidence>
<feature type="transmembrane region" description="Helical" evidence="7">
    <location>
        <begin position="159"/>
        <end position="182"/>
    </location>
</feature>
<dbReference type="CDD" id="cd06261">
    <property type="entry name" value="TM_PBP2"/>
    <property type="match status" value="1"/>
</dbReference>
<dbReference type="InterPro" id="IPR035906">
    <property type="entry name" value="MetI-like_sf"/>
</dbReference>
<dbReference type="Pfam" id="PF00528">
    <property type="entry name" value="BPD_transp_1"/>
    <property type="match status" value="1"/>
</dbReference>
<proteinExistence type="inferred from homology"/>
<feature type="domain" description="ABC transmembrane type-1" evidence="8">
    <location>
        <begin position="91"/>
        <end position="283"/>
    </location>
</feature>
<organism evidence="9 10">
    <name type="scientific">Brachybacterium vulturis</name>
    <dbReference type="NCBI Taxonomy" id="2017484"/>
    <lineage>
        <taxon>Bacteria</taxon>
        <taxon>Bacillati</taxon>
        <taxon>Actinomycetota</taxon>
        <taxon>Actinomycetes</taxon>
        <taxon>Micrococcales</taxon>
        <taxon>Dermabacteraceae</taxon>
        <taxon>Brachybacterium</taxon>
    </lineage>
</organism>
<feature type="transmembrane region" description="Helical" evidence="7">
    <location>
        <begin position="28"/>
        <end position="49"/>
    </location>
</feature>
<keyword evidence="5 7" id="KW-1133">Transmembrane helix</keyword>
<evidence type="ECO:0000313" key="10">
    <source>
        <dbReference type="Proteomes" id="UP000218165"/>
    </source>
</evidence>
<evidence type="ECO:0000256" key="6">
    <source>
        <dbReference type="ARBA" id="ARBA00023136"/>
    </source>
</evidence>
<evidence type="ECO:0000256" key="2">
    <source>
        <dbReference type="ARBA" id="ARBA00022448"/>
    </source>
</evidence>
<dbReference type="PANTHER" id="PTHR43744:SF8">
    <property type="entry name" value="SN-GLYCEROL-3-PHOSPHATE TRANSPORT SYSTEM PERMEASE PROTEIN UGPE"/>
    <property type="match status" value="1"/>
</dbReference>
<name>A0A291GT01_9MICO</name>
<evidence type="ECO:0000256" key="3">
    <source>
        <dbReference type="ARBA" id="ARBA00022475"/>
    </source>
</evidence>
<comment type="subcellular location">
    <subcellularLocation>
        <location evidence="1 7">Cell membrane</location>
        <topology evidence="1 7">Multi-pass membrane protein</topology>
    </subcellularLocation>
</comment>
<feature type="transmembrane region" description="Helical" evidence="7">
    <location>
        <begin position="262"/>
        <end position="283"/>
    </location>
</feature>
<dbReference type="SUPFAM" id="SSF161098">
    <property type="entry name" value="MetI-like"/>
    <property type="match status" value="1"/>
</dbReference>
<dbReference type="PANTHER" id="PTHR43744">
    <property type="entry name" value="ABC TRANSPORTER PERMEASE PROTEIN MG189-RELATED-RELATED"/>
    <property type="match status" value="1"/>
</dbReference>
<feature type="transmembrane region" description="Helical" evidence="7">
    <location>
        <begin position="203"/>
        <end position="225"/>
    </location>
</feature>
<sequence>MPDATVATIEESPQPPPRRRRLKRSERLALIVGVFILLPIALVWVYPFIWVFSSSLKSNSEIFGSLNPFTSTLHLDNYVRAWREADMGRYLLNTIFVTGMSIVISVTVNALLGYVLGRYTFPGKKVIYGLLALVVFLPQGYTVIPIFDLIDSLGLSGSLWGITLAEAGGVSVIVVLLFAGYFAQLPKELEEAATMDGAGFLRIFAQVYLPLAKPVLATAVILQFMHAWNDFLLPLVLTLSQPDLRTLAVGIYSLQNQYFSDWGMMSAASTIALLPIIIVFIVLQKYFIESFSGAVKG</sequence>
<dbReference type="AlphaFoldDB" id="A0A291GT01"/>
<gene>
    <name evidence="9" type="ORF">CFK38_16440</name>
</gene>
<evidence type="ECO:0000256" key="7">
    <source>
        <dbReference type="RuleBase" id="RU363032"/>
    </source>
</evidence>
<keyword evidence="3" id="KW-1003">Cell membrane</keyword>
<protein>
    <submittedName>
        <fullName evidence="9">Sugar permease</fullName>
    </submittedName>
</protein>
<dbReference type="OrthoDB" id="9794684at2"/>
<dbReference type="GO" id="GO:0005886">
    <property type="term" value="C:plasma membrane"/>
    <property type="evidence" value="ECO:0007669"/>
    <property type="project" value="UniProtKB-SubCell"/>
</dbReference>
<dbReference type="KEGG" id="brz:CFK38_16440"/>
<evidence type="ECO:0000313" key="9">
    <source>
        <dbReference type="EMBL" id="ATG53320.1"/>
    </source>
</evidence>
<dbReference type="PROSITE" id="PS50928">
    <property type="entry name" value="ABC_TM1"/>
    <property type="match status" value="1"/>
</dbReference>
<evidence type="ECO:0000259" key="8">
    <source>
        <dbReference type="PROSITE" id="PS50928"/>
    </source>
</evidence>
<keyword evidence="2 7" id="KW-0813">Transport</keyword>
<feature type="transmembrane region" description="Helical" evidence="7">
    <location>
        <begin position="126"/>
        <end position="147"/>
    </location>
</feature>
<keyword evidence="10" id="KW-1185">Reference proteome</keyword>
<keyword evidence="4 7" id="KW-0812">Transmembrane</keyword>
<evidence type="ECO:0000256" key="1">
    <source>
        <dbReference type="ARBA" id="ARBA00004651"/>
    </source>
</evidence>
<reference evidence="10" key="1">
    <citation type="submission" date="2017-09" db="EMBL/GenBank/DDBJ databases">
        <title>Brachybacterium sp. VM2412.</title>
        <authorList>
            <person name="Tak E.J."/>
            <person name="Bae J.-W."/>
        </authorList>
    </citation>
    <scope>NUCLEOTIDE SEQUENCE [LARGE SCALE GENOMIC DNA]</scope>
    <source>
        <strain evidence="10">VM2412</strain>
    </source>
</reference>
<feature type="transmembrane region" description="Helical" evidence="7">
    <location>
        <begin position="90"/>
        <end position="114"/>
    </location>
</feature>
<evidence type="ECO:0000256" key="5">
    <source>
        <dbReference type="ARBA" id="ARBA00022989"/>
    </source>
</evidence>
<comment type="similarity">
    <text evidence="7">Belongs to the binding-protein-dependent transport system permease family.</text>
</comment>
<keyword evidence="6 7" id="KW-0472">Membrane</keyword>
<dbReference type="Gene3D" id="1.10.3720.10">
    <property type="entry name" value="MetI-like"/>
    <property type="match status" value="1"/>
</dbReference>
<dbReference type="Proteomes" id="UP000218165">
    <property type="component" value="Chromosome"/>
</dbReference>
<dbReference type="InterPro" id="IPR000515">
    <property type="entry name" value="MetI-like"/>
</dbReference>